<accession>D9QVS0</accession>
<evidence type="ECO:0000256" key="1">
    <source>
        <dbReference type="SAM" id="Coils"/>
    </source>
</evidence>
<name>D9QVS0_ACEAZ</name>
<dbReference type="Proteomes" id="UP000001661">
    <property type="component" value="Chromosome"/>
</dbReference>
<gene>
    <name evidence="2" type="ordered locus">Acear_0790</name>
</gene>
<dbReference type="AlphaFoldDB" id="D9QVS0"/>
<organism evidence="2 3">
    <name type="scientific">Acetohalobium arabaticum (strain ATCC 49924 / DSM 5501 / Z-7288)</name>
    <dbReference type="NCBI Taxonomy" id="574087"/>
    <lineage>
        <taxon>Bacteria</taxon>
        <taxon>Bacillati</taxon>
        <taxon>Bacillota</taxon>
        <taxon>Clostridia</taxon>
        <taxon>Halanaerobiales</taxon>
        <taxon>Halobacteroidaceae</taxon>
        <taxon>Acetohalobium</taxon>
    </lineage>
</organism>
<protein>
    <submittedName>
        <fullName evidence="2">Uncharacterized protein</fullName>
    </submittedName>
</protein>
<dbReference type="RefSeq" id="WP_013277775.1">
    <property type="nucleotide sequence ID" value="NC_014378.1"/>
</dbReference>
<dbReference type="KEGG" id="aar:Acear_0790"/>
<dbReference type="OrthoDB" id="1808616at2"/>
<keyword evidence="1" id="KW-0175">Coiled coil</keyword>
<dbReference type="eggNOG" id="ENOG50332ZG">
    <property type="taxonomic scope" value="Bacteria"/>
</dbReference>
<feature type="coiled-coil region" evidence="1">
    <location>
        <begin position="26"/>
        <end position="53"/>
    </location>
</feature>
<evidence type="ECO:0000313" key="2">
    <source>
        <dbReference type="EMBL" id="ADL12329.1"/>
    </source>
</evidence>
<dbReference type="HOGENOM" id="CLU_198150_0_0_9"/>
<sequence length="76" mass="8939">MSCNSMRHKFQQEKDNLNFAQAMEIYQDVKGSIATHKTELEELKESNAEQEEINHLKKHINEGEKLLQEINSMQLH</sequence>
<evidence type="ECO:0000313" key="3">
    <source>
        <dbReference type="Proteomes" id="UP000001661"/>
    </source>
</evidence>
<dbReference type="STRING" id="574087.Acear_0790"/>
<keyword evidence="3" id="KW-1185">Reference proteome</keyword>
<proteinExistence type="predicted"/>
<dbReference type="EMBL" id="CP002105">
    <property type="protein sequence ID" value="ADL12329.1"/>
    <property type="molecule type" value="Genomic_DNA"/>
</dbReference>
<reference evidence="2 3" key="1">
    <citation type="journal article" date="2010" name="Stand. Genomic Sci.">
        <title>Complete genome sequence of Acetohalobium arabaticum type strain (Z-7288).</title>
        <authorList>
            <person name="Sikorski J."/>
            <person name="Lapidus A."/>
            <person name="Chertkov O."/>
            <person name="Lucas S."/>
            <person name="Copeland A."/>
            <person name="Glavina Del Rio T."/>
            <person name="Nolan M."/>
            <person name="Tice H."/>
            <person name="Cheng J.F."/>
            <person name="Han C."/>
            <person name="Brambilla E."/>
            <person name="Pitluck S."/>
            <person name="Liolios K."/>
            <person name="Ivanova N."/>
            <person name="Mavromatis K."/>
            <person name="Mikhailova N."/>
            <person name="Pati A."/>
            <person name="Bruce D."/>
            <person name="Detter C."/>
            <person name="Tapia R."/>
            <person name="Goodwin L."/>
            <person name="Chen A."/>
            <person name="Palaniappan K."/>
            <person name="Land M."/>
            <person name="Hauser L."/>
            <person name="Chang Y.J."/>
            <person name="Jeffries C.D."/>
            <person name="Rohde M."/>
            <person name="Goker M."/>
            <person name="Spring S."/>
            <person name="Woyke T."/>
            <person name="Bristow J."/>
            <person name="Eisen J.A."/>
            <person name="Markowitz V."/>
            <person name="Hugenholtz P."/>
            <person name="Kyrpides N.C."/>
            <person name="Klenk H.P."/>
        </authorList>
    </citation>
    <scope>NUCLEOTIDE SEQUENCE [LARGE SCALE GENOMIC DNA]</scope>
    <source>
        <strain evidence="3">ATCC 49924 / DSM 5501 / Z-7288</strain>
    </source>
</reference>